<dbReference type="Pfam" id="PF26527">
    <property type="entry name" value="DUF8176"/>
    <property type="match status" value="1"/>
</dbReference>
<keyword evidence="5" id="KW-1185">Reference proteome</keyword>
<feature type="compositionally biased region" description="Pro residues" evidence="1">
    <location>
        <begin position="15"/>
        <end position="41"/>
    </location>
</feature>
<evidence type="ECO:0000256" key="1">
    <source>
        <dbReference type="SAM" id="MobiDB-lite"/>
    </source>
</evidence>
<dbReference type="InterPro" id="IPR058489">
    <property type="entry name" value="DUF8176"/>
</dbReference>
<name>A0A386ZP38_9NOCA</name>
<dbReference type="AlphaFoldDB" id="A0A386ZP38"/>
<evidence type="ECO:0000313" key="4">
    <source>
        <dbReference type="EMBL" id="AYF78325.1"/>
    </source>
</evidence>
<feature type="region of interest" description="Disordered" evidence="1">
    <location>
        <begin position="219"/>
        <end position="246"/>
    </location>
</feature>
<protein>
    <recommendedName>
        <fullName evidence="3">DUF8176 domain-containing protein</fullName>
    </recommendedName>
</protein>
<dbReference type="KEGG" id="nyu:D7D52_35905"/>
<dbReference type="Proteomes" id="UP000267164">
    <property type="component" value="Chromosome"/>
</dbReference>
<dbReference type="EMBL" id="CP032568">
    <property type="protein sequence ID" value="AYF78325.1"/>
    <property type="molecule type" value="Genomic_DNA"/>
</dbReference>
<feature type="domain" description="DUF8176" evidence="3">
    <location>
        <begin position="253"/>
        <end position="375"/>
    </location>
</feature>
<evidence type="ECO:0000313" key="5">
    <source>
        <dbReference type="Proteomes" id="UP000267164"/>
    </source>
</evidence>
<dbReference type="RefSeq" id="WP_120743408.1">
    <property type="nucleotide sequence ID" value="NZ_CP032568.1"/>
</dbReference>
<sequence length="379" mass="40544">MNADPDFGPELAPAPLTPRPVALPPLPTTARPRPAPAPVAPAPDEDQAEDGEDLDEYDGEDYDDEDEYDEDDGEYEDEGEEDEEFDEGDYDDDPRYNPEPAEQHSSRHDGLGWDSWLGLPGKPDDRRADPGPDGQKSLAQYYDSVNAGTYTDTARAAFVDRSGGRGAMVRARLKRRRDEDGEARDVYRARSAGMAVLVVAGLVLGVVVIMVVNLKHSSPLTTPAKSGPAPAAATTTAPAAGPATTETWPHATADCYATKTATNVVGAGPGDPSTGPGAILGFEWSYYSDRSAARAREWVAAGADVGDTAKIQAAIDAVPTTTRYCVHITKSDADATGSTWNVVLSEQFPTDKTPQQWHQTITTRTEGGRVLITSIRKAD</sequence>
<proteinExistence type="predicted"/>
<feature type="compositionally biased region" description="Low complexity" evidence="1">
    <location>
        <begin position="221"/>
        <end position="245"/>
    </location>
</feature>
<keyword evidence="2" id="KW-0472">Membrane</keyword>
<feature type="region of interest" description="Disordered" evidence="1">
    <location>
        <begin position="1"/>
        <end position="137"/>
    </location>
</feature>
<keyword evidence="2" id="KW-0812">Transmembrane</keyword>
<accession>A0A386ZP38</accession>
<keyword evidence="2" id="KW-1133">Transmembrane helix</keyword>
<organism evidence="4 5">
    <name type="scientific">Nocardia yunnanensis</name>
    <dbReference type="NCBI Taxonomy" id="2382165"/>
    <lineage>
        <taxon>Bacteria</taxon>
        <taxon>Bacillati</taxon>
        <taxon>Actinomycetota</taxon>
        <taxon>Actinomycetes</taxon>
        <taxon>Mycobacteriales</taxon>
        <taxon>Nocardiaceae</taxon>
        <taxon>Nocardia</taxon>
    </lineage>
</organism>
<feature type="compositionally biased region" description="Basic and acidic residues" evidence="1">
    <location>
        <begin position="93"/>
        <end position="111"/>
    </location>
</feature>
<feature type="compositionally biased region" description="Acidic residues" evidence="1">
    <location>
        <begin position="43"/>
        <end position="92"/>
    </location>
</feature>
<feature type="transmembrane region" description="Helical" evidence="2">
    <location>
        <begin position="194"/>
        <end position="214"/>
    </location>
</feature>
<evidence type="ECO:0000259" key="3">
    <source>
        <dbReference type="Pfam" id="PF26527"/>
    </source>
</evidence>
<evidence type="ECO:0000256" key="2">
    <source>
        <dbReference type="SAM" id="Phobius"/>
    </source>
</evidence>
<gene>
    <name evidence="4" type="ORF">D7D52_35905</name>
</gene>
<dbReference type="OrthoDB" id="4382015at2"/>
<reference evidence="4 5" key="1">
    <citation type="submission" date="2018-09" db="EMBL/GenBank/DDBJ databases">
        <title>Nocardia yunnanensis sp. nov., an actinomycete isolated from a soil sample.</title>
        <authorList>
            <person name="Zhang J."/>
        </authorList>
    </citation>
    <scope>NUCLEOTIDE SEQUENCE [LARGE SCALE GENOMIC DNA]</scope>
    <source>
        <strain evidence="4 5">CFHS0054</strain>
    </source>
</reference>